<dbReference type="InterPro" id="IPR002241">
    <property type="entry name" value="Glyco_hydro_27"/>
</dbReference>
<evidence type="ECO:0000256" key="6">
    <source>
        <dbReference type="SAM" id="SignalP"/>
    </source>
</evidence>
<name>A0ABP4H9W5_9ACTN</name>
<keyword evidence="5" id="KW-1015">Disulfide bond</keyword>
<dbReference type="RefSeq" id="WP_344444484.1">
    <property type="nucleotide sequence ID" value="NZ_BAAALF010000115.1"/>
</dbReference>
<evidence type="ECO:0000256" key="1">
    <source>
        <dbReference type="ARBA" id="ARBA00009743"/>
    </source>
</evidence>
<accession>A0ABP4H9W5</accession>
<feature type="domain" description="Ricin B lectin" evidence="7">
    <location>
        <begin position="458"/>
        <end position="594"/>
    </location>
</feature>
<dbReference type="Gene3D" id="3.20.20.70">
    <property type="entry name" value="Aldolase class I"/>
    <property type="match status" value="1"/>
</dbReference>
<dbReference type="PROSITE" id="PS00512">
    <property type="entry name" value="ALPHA_GALACTOSIDASE"/>
    <property type="match status" value="1"/>
</dbReference>
<gene>
    <name evidence="8" type="ORF">GCM10009665_52720</name>
</gene>
<dbReference type="CDD" id="cd00161">
    <property type="entry name" value="beta-trefoil_Ricin-like"/>
    <property type="match status" value="2"/>
</dbReference>
<evidence type="ECO:0000259" key="7">
    <source>
        <dbReference type="SMART" id="SM00458"/>
    </source>
</evidence>
<evidence type="ECO:0000313" key="8">
    <source>
        <dbReference type="EMBL" id="GAA1255664.1"/>
    </source>
</evidence>
<reference evidence="9" key="1">
    <citation type="journal article" date="2019" name="Int. J. Syst. Evol. Microbiol.">
        <title>The Global Catalogue of Microorganisms (GCM) 10K type strain sequencing project: providing services to taxonomists for standard genome sequencing and annotation.</title>
        <authorList>
            <consortium name="The Broad Institute Genomics Platform"/>
            <consortium name="The Broad Institute Genome Sequencing Center for Infectious Disease"/>
            <person name="Wu L."/>
            <person name="Ma J."/>
        </authorList>
    </citation>
    <scope>NUCLEOTIDE SEQUENCE [LARGE SCALE GENOMIC DNA]</scope>
    <source>
        <strain evidence="9">JCM 13004</strain>
    </source>
</reference>
<dbReference type="SMART" id="SM00458">
    <property type="entry name" value="RICIN"/>
    <property type="match status" value="2"/>
</dbReference>
<comment type="catalytic activity">
    <reaction evidence="5">
        <text>Hydrolysis of terminal, non-reducing alpha-D-galactose residues in alpha-D-galactosides, including galactose oligosaccharides, galactomannans and galactolipids.</text>
        <dbReference type="EC" id="3.2.1.22"/>
    </reaction>
</comment>
<dbReference type="SUPFAM" id="SSF51445">
    <property type="entry name" value="(Trans)glycosidases"/>
    <property type="match status" value="1"/>
</dbReference>
<feature type="chain" id="PRO_5045314020" description="Alpha-galactosidase" evidence="6">
    <location>
        <begin position="38"/>
        <end position="740"/>
    </location>
</feature>
<dbReference type="Gene3D" id="2.80.10.50">
    <property type="match status" value="2"/>
</dbReference>
<evidence type="ECO:0000256" key="3">
    <source>
        <dbReference type="ARBA" id="ARBA00022801"/>
    </source>
</evidence>
<organism evidence="8 9">
    <name type="scientific">Kitasatospora nipponensis</name>
    <dbReference type="NCBI Taxonomy" id="258049"/>
    <lineage>
        <taxon>Bacteria</taxon>
        <taxon>Bacillati</taxon>
        <taxon>Actinomycetota</taxon>
        <taxon>Actinomycetes</taxon>
        <taxon>Kitasatosporales</taxon>
        <taxon>Streptomycetaceae</taxon>
        <taxon>Kitasatospora</taxon>
    </lineage>
</organism>
<dbReference type="InterPro" id="IPR000772">
    <property type="entry name" value="Ricin_B_lectin"/>
</dbReference>
<dbReference type="PROSITE" id="PS50231">
    <property type="entry name" value="RICIN_B_LECTIN"/>
    <property type="match status" value="2"/>
</dbReference>
<dbReference type="InterPro" id="IPR013785">
    <property type="entry name" value="Aldolase_TIM"/>
</dbReference>
<dbReference type="SUPFAM" id="SSF51011">
    <property type="entry name" value="Glycosyl hydrolase domain"/>
    <property type="match status" value="1"/>
</dbReference>
<dbReference type="InterPro" id="IPR000111">
    <property type="entry name" value="Glyco_hydro_27/36_CS"/>
</dbReference>
<dbReference type="PRINTS" id="PR00740">
    <property type="entry name" value="GLHYDRLASE27"/>
</dbReference>
<dbReference type="EC" id="3.2.1.22" evidence="5"/>
<dbReference type="SUPFAM" id="SSF50370">
    <property type="entry name" value="Ricin B-like lectins"/>
    <property type="match status" value="2"/>
</dbReference>
<dbReference type="InterPro" id="IPR035992">
    <property type="entry name" value="Ricin_B-like_lectins"/>
</dbReference>
<keyword evidence="2 6" id="KW-0732">Signal</keyword>
<comment type="similarity">
    <text evidence="1 5">Belongs to the glycosyl hydrolase 27 family.</text>
</comment>
<dbReference type="Gene3D" id="2.60.40.1180">
    <property type="entry name" value="Golgi alpha-mannosidase II"/>
    <property type="match status" value="1"/>
</dbReference>
<dbReference type="InterPro" id="IPR041233">
    <property type="entry name" value="Melibiase_C"/>
</dbReference>
<keyword evidence="3 5" id="KW-0378">Hydrolase</keyword>
<dbReference type="Pfam" id="PF14200">
    <property type="entry name" value="RicinB_lectin_2"/>
    <property type="match status" value="3"/>
</dbReference>
<evidence type="ECO:0000256" key="2">
    <source>
        <dbReference type="ARBA" id="ARBA00022729"/>
    </source>
</evidence>
<feature type="domain" description="Ricin B lectin" evidence="7">
    <location>
        <begin position="600"/>
        <end position="737"/>
    </location>
</feature>
<comment type="caution">
    <text evidence="8">The sequence shown here is derived from an EMBL/GenBank/DDBJ whole genome shotgun (WGS) entry which is preliminary data.</text>
</comment>
<evidence type="ECO:0000313" key="9">
    <source>
        <dbReference type="Proteomes" id="UP001500037"/>
    </source>
</evidence>
<protein>
    <recommendedName>
        <fullName evidence="5">Alpha-galactosidase</fullName>
        <ecNumber evidence="5">3.2.1.22</ecNumber>
    </recommendedName>
    <alternativeName>
        <fullName evidence="5">Melibiase</fullName>
    </alternativeName>
</protein>
<keyword evidence="4 5" id="KW-0326">Glycosidase</keyword>
<evidence type="ECO:0000256" key="4">
    <source>
        <dbReference type="ARBA" id="ARBA00023295"/>
    </source>
</evidence>
<dbReference type="InterPro" id="IPR013780">
    <property type="entry name" value="Glyco_hydro_b"/>
</dbReference>
<dbReference type="InterPro" id="IPR017853">
    <property type="entry name" value="GH"/>
</dbReference>
<dbReference type="Pfam" id="PF16499">
    <property type="entry name" value="Melibiase_2"/>
    <property type="match status" value="2"/>
</dbReference>
<sequence>MRIIPTLLSRTARPLLALSLAVAALPAALLSAAPAHAQPNGVATTPPMGWSSWSFLRKDPTEQNIEAQGQALATSGLVAHGYDYLNIDDFWYLNPATTVDAYGRWVTDPSRFPHGMGAVGSYVHGLGEKFGMYLTPGIPVAAYNQNTPIQGTSFHARDIVSNTLSTETNYNFGAGSMYYIDYAKNPAAAQAYLDSWADQLASYGVDYLKIDGVGDWDVPDIQHWSQALNRSGRPVHLELSNSLDVNNGATWRSYANGWRIDGDVECYCSGSSYPLTNWNNVSARFGDVPQWTDLAGPGGWNDLDSIEVGNGADDGLTVDERQSQLTLWAISGAPLLLGTDLTHLDGGDLGLLGNDEVIAVDQPGHPARPVDRLTQQQVWSAPNGDGSYTVALFNLTGSAAPVTARWSDVGFSGSASVRDLWNHSELGAANGSFSATIAAHGTRLLRVTPAAAAHPTALPYNLVNVASGLDLDVAGAATTEGAGIVQQPANGAGDQQWQLVPTGDGYYRIDNLKSGLLLRAPAGATGAGTQLVQAHDDNSSAAQWKLTPTGNGSYTVTARSVGQMADLAGGSTAAGTPVVQAGAGSAATQQWRLVPVPTPGAPYKLVNALSGGRMDVDHDSTADSAHVLQWHDNGQADQLWTFAGQGNGVYTIANANSGKLLNIPGPTTWQATQLIQYHDDGNSNSRWQLVDAGPNQVQFRSVYDGQLIDLDHGSLSDGAAVLQFPANGGTNQRWSLVPPS</sequence>
<dbReference type="EMBL" id="BAAALF010000115">
    <property type="protein sequence ID" value="GAA1255664.1"/>
    <property type="molecule type" value="Genomic_DNA"/>
</dbReference>
<dbReference type="CDD" id="cd14792">
    <property type="entry name" value="GH27"/>
    <property type="match status" value="1"/>
</dbReference>
<dbReference type="Pfam" id="PF17801">
    <property type="entry name" value="Melibiase_C"/>
    <property type="match status" value="1"/>
</dbReference>
<dbReference type="PANTHER" id="PTHR11452:SF42">
    <property type="entry name" value="ALPHA-GALACTOSIDASE"/>
    <property type="match status" value="1"/>
</dbReference>
<dbReference type="Proteomes" id="UP001500037">
    <property type="component" value="Unassembled WGS sequence"/>
</dbReference>
<evidence type="ECO:0000256" key="5">
    <source>
        <dbReference type="RuleBase" id="RU361168"/>
    </source>
</evidence>
<dbReference type="PANTHER" id="PTHR11452">
    <property type="entry name" value="ALPHA-GALACTOSIDASE/ALPHA-N-ACETYLGALACTOSAMINIDASE"/>
    <property type="match status" value="1"/>
</dbReference>
<keyword evidence="9" id="KW-1185">Reference proteome</keyword>
<feature type="signal peptide" evidence="6">
    <location>
        <begin position="1"/>
        <end position="37"/>
    </location>
</feature>
<proteinExistence type="inferred from homology"/>